<keyword evidence="2" id="KW-0472">Membrane</keyword>
<feature type="compositionally biased region" description="Polar residues" evidence="1">
    <location>
        <begin position="78"/>
        <end position="96"/>
    </location>
</feature>
<keyword evidence="2" id="KW-0812">Transmembrane</keyword>
<feature type="compositionally biased region" description="Basic and acidic residues" evidence="1">
    <location>
        <begin position="62"/>
        <end position="77"/>
    </location>
</feature>
<protein>
    <submittedName>
        <fullName evidence="3">Uncharacterized protein</fullName>
    </submittedName>
</protein>
<organism evidence="3 4">
    <name type="scientific">Tritrichomonas musculus</name>
    <dbReference type="NCBI Taxonomy" id="1915356"/>
    <lineage>
        <taxon>Eukaryota</taxon>
        <taxon>Metamonada</taxon>
        <taxon>Parabasalia</taxon>
        <taxon>Tritrichomonadida</taxon>
        <taxon>Tritrichomonadidae</taxon>
        <taxon>Tritrichomonas</taxon>
    </lineage>
</organism>
<keyword evidence="2" id="KW-1133">Transmembrane helix</keyword>
<evidence type="ECO:0000256" key="1">
    <source>
        <dbReference type="SAM" id="MobiDB-lite"/>
    </source>
</evidence>
<evidence type="ECO:0000256" key="2">
    <source>
        <dbReference type="SAM" id="Phobius"/>
    </source>
</evidence>
<name>A0ABR2JP67_9EUKA</name>
<sequence>MQETNENIQKEQAPLEQHNTTETANSTSKGAVNKETPPKKSFTIVVGLNAVVSPTAVRRAKAAKEAETSKQVEKTSNKDTVNTSVNDESDNHTVAQKSPVDESAVCNADNKKQFIDASANGEAEKSVSVEVSEVVDGMDALPLVEDTMNEITNIDTTATKEKKNLIVPAVVFATVACLSCFIFFHLKRRRH</sequence>
<feature type="region of interest" description="Disordered" evidence="1">
    <location>
        <begin position="1"/>
        <end position="43"/>
    </location>
</feature>
<keyword evidence="4" id="KW-1185">Reference proteome</keyword>
<feature type="compositionally biased region" description="Polar residues" evidence="1">
    <location>
        <begin position="17"/>
        <end position="30"/>
    </location>
</feature>
<feature type="transmembrane region" description="Helical" evidence="2">
    <location>
        <begin position="165"/>
        <end position="186"/>
    </location>
</feature>
<accession>A0ABR2JP67</accession>
<dbReference type="Proteomes" id="UP001470230">
    <property type="component" value="Unassembled WGS sequence"/>
</dbReference>
<evidence type="ECO:0000313" key="3">
    <source>
        <dbReference type="EMBL" id="KAK8880525.1"/>
    </source>
</evidence>
<evidence type="ECO:0000313" key="4">
    <source>
        <dbReference type="Proteomes" id="UP001470230"/>
    </source>
</evidence>
<feature type="region of interest" description="Disordered" evidence="1">
    <location>
        <begin position="56"/>
        <end position="99"/>
    </location>
</feature>
<proteinExistence type="predicted"/>
<gene>
    <name evidence="3" type="ORF">M9Y10_003203</name>
</gene>
<comment type="caution">
    <text evidence="3">The sequence shown here is derived from an EMBL/GenBank/DDBJ whole genome shotgun (WGS) entry which is preliminary data.</text>
</comment>
<reference evidence="3 4" key="1">
    <citation type="submission" date="2024-04" db="EMBL/GenBank/DDBJ databases">
        <title>Tritrichomonas musculus Genome.</title>
        <authorList>
            <person name="Alves-Ferreira E."/>
            <person name="Grigg M."/>
            <person name="Lorenzi H."/>
            <person name="Galac M."/>
        </authorList>
    </citation>
    <scope>NUCLEOTIDE SEQUENCE [LARGE SCALE GENOMIC DNA]</scope>
    <source>
        <strain evidence="3 4">EAF2021</strain>
    </source>
</reference>
<dbReference type="EMBL" id="JAPFFF010000010">
    <property type="protein sequence ID" value="KAK8880525.1"/>
    <property type="molecule type" value="Genomic_DNA"/>
</dbReference>